<dbReference type="RefSeq" id="WP_145260404.1">
    <property type="nucleotide sequence ID" value="NZ_CP036279.1"/>
</dbReference>
<dbReference type="PROSITE" id="PS51833">
    <property type="entry name" value="HDOD"/>
    <property type="match status" value="1"/>
</dbReference>
<dbReference type="Gene3D" id="1.10.3210.10">
    <property type="entry name" value="Hypothetical protein af1432"/>
    <property type="match status" value="1"/>
</dbReference>
<reference evidence="3 4" key="1">
    <citation type="submission" date="2019-02" db="EMBL/GenBank/DDBJ databases">
        <title>Deep-cultivation of Planctomycetes and their phenomic and genomic characterization uncovers novel biology.</title>
        <authorList>
            <person name="Wiegand S."/>
            <person name="Jogler M."/>
            <person name="Boedeker C."/>
            <person name="Pinto D."/>
            <person name="Vollmers J."/>
            <person name="Rivas-Marin E."/>
            <person name="Kohn T."/>
            <person name="Peeters S.H."/>
            <person name="Heuer A."/>
            <person name="Rast P."/>
            <person name="Oberbeckmann S."/>
            <person name="Bunk B."/>
            <person name="Jeske O."/>
            <person name="Meyerdierks A."/>
            <person name="Storesund J.E."/>
            <person name="Kallscheuer N."/>
            <person name="Luecker S."/>
            <person name="Lage O.M."/>
            <person name="Pohl T."/>
            <person name="Merkel B.J."/>
            <person name="Hornburger P."/>
            <person name="Mueller R.-W."/>
            <person name="Bruemmer F."/>
            <person name="Labrenz M."/>
            <person name="Spormann A.M."/>
            <person name="Op den Camp H."/>
            <person name="Overmann J."/>
            <person name="Amann R."/>
            <person name="Jetten M.S.M."/>
            <person name="Mascher T."/>
            <person name="Medema M.H."/>
            <person name="Devos D.P."/>
            <person name="Kaster A.-K."/>
            <person name="Ovreas L."/>
            <person name="Rohde M."/>
            <person name="Galperin M.Y."/>
            <person name="Jogler C."/>
        </authorList>
    </citation>
    <scope>NUCLEOTIDE SEQUENCE [LARGE SCALE GENOMIC DNA]</scope>
    <source>
        <strain evidence="3 4">Pan216</strain>
    </source>
</reference>
<feature type="region of interest" description="Disordered" evidence="1">
    <location>
        <begin position="1"/>
        <end position="27"/>
    </location>
</feature>
<keyword evidence="4" id="KW-1185">Reference proteome</keyword>
<dbReference type="Proteomes" id="UP000317093">
    <property type="component" value="Chromosome"/>
</dbReference>
<evidence type="ECO:0000256" key="1">
    <source>
        <dbReference type="SAM" id="MobiDB-lite"/>
    </source>
</evidence>
<dbReference type="OrthoDB" id="243535at2"/>
<dbReference type="InterPro" id="IPR052340">
    <property type="entry name" value="RNase_Y/CdgJ"/>
</dbReference>
<dbReference type="InterPro" id="IPR013976">
    <property type="entry name" value="HDOD"/>
</dbReference>
<name>A0A518B851_9BACT</name>
<dbReference type="PANTHER" id="PTHR33525:SF3">
    <property type="entry name" value="RIBONUCLEASE Y"/>
    <property type="match status" value="1"/>
</dbReference>
<dbReference type="SUPFAM" id="SSF109604">
    <property type="entry name" value="HD-domain/PDEase-like"/>
    <property type="match status" value="1"/>
</dbReference>
<accession>A0A518B851</accession>
<feature type="compositionally biased region" description="Polar residues" evidence="1">
    <location>
        <begin position="1"/>
        <end position="14"/>
    </location>
</feature>
<dbReference type="Pfam" id="PF08668">
    <property type="entry name" value="HDOD"/>
    <property type="match status" value="1"/>
</dbReference>
<protein>
    <submittedName>
        <fullName evidence="3">HDOD domain protein</fullName>
    </submittedName>
</protein>
<evidence type="ECO:0000313" key="3">
    <source>
        <dbReference type="EMBL" id="QDU63156.1"/>
    </source>
</evidence>
<sequence>MTRSSSGQISLAEQSESRYRRPKQSAAPSLSQLVSKIDTVSSLPEVMTRILGVVNDDSASVADLKDVVEGDPSLTSRVLRTVNSAAYGLRNRVESIHQAIGFLGFREVRNLAVTGSVAEIFREEMVIGRYHRRGLWKHLISTAVVGRMVALRCGLPNFDEVFMGGLLHDLGIILLDQHLHEEFVNVVTEVKDDDVHYLVEREMLGFDHMQFGALVAESWKLPPSTVAVIRFHHESEKAPKEHQKVVFCVQVADFLCHKKEIASIPDGARIAPSGEVFSAIGLGREDVTVVWQDIEPELERHRMLMEI</sequence>
<evidence type="ECO:0000313" key="4">
    <source>
        <dbReference type="Proteomes" id="UP000317093"/>
    </source>
</evidence>
<dbReference type="InterPro" id="IPR003607">
    <property type="entry name" value="HD/PDEase_dom"/>
</dbReference>
<dbReference type="CDD" id="cd00077">
    <property type="entry name" value="HDc"/>
    <property type="match status" value="1"/>
</dbReference>
<evidence type="ECO:0000259" key="2">
    <source>
        <dbReference type="PROSITE" id="PS51833"/>
    </source>
</evidence>
<proteinExistence type="predicted"/>
<dbReference type="EMBL" id="CP036279">
    <property type="protein sequence ID" value="QDU63156.1"/>
    <property type="molecule type" value="Genomic_DNA"/>
</dbReference>
<dbReference type="PANTHER" id="PTHR33525">
    <property type="match status" value="1"/>
</dbReference>
<dbReference type="KEGG" id="knv:Pan216_40310"/>
<feature type="domain" description="HDOD" evidence="2">
    <location>
        <begin position="40"/>
        <end position="235"/>
    </location>
</feature>
<gene>
    <name evidence="3" type="ORF">Pan216_40310</name>
</gene>
<dbReference type="AlphaFoldDB" id="A0A518B851"/>
<organism evidence="3 4">
    <name type="scientific">Kolteria novifilia</name>
    <dbReference type="NCBI Taxonomy" id="2527975"/>
    <lineage>
        <taxon>Bacteria</taxon>
        <taxon>Pseudomonadati</taxon>
        <taxon>Planctomycetota</taxon>
        <taxon>Planctomycetia</taxon>
        <taxon>Kolteriales</taxon>
        <taxon>Kolteriaceae</taxon>
        <taxon>Kolteria</taxon>
    </lineage>
</organism>